<dbReference type="AlphaFoldDB" id="A0A7U2EZQ9"/>
<sequence length="444" mass="50586">MADLIPRITHRADQLHRTAKSYLNQAGTNISTYIRNANFEPKAFIYAALLLVAFTYLATKLTKTILSRRSSPAPSTPTLEKRSPLKAPERPPGVWPPSAFLRPRASPYPNWSVTHTKPLSYRPFRYGPKYNITMGLRNMHWDEWIELDNEFLSYHKLKCERLAERQDKIVKIDARGEKAAWECVREVGGYLAERYPSLYQQLEGGGKGVRNLATGDVFVLEEGGGRNPMEMLARMIQDDIAIMLEREDGEYYLAAGAICLAGFWRLEDKFGMGLSEIHTSGDVPGFKDKLEKGMKNFFRRLQPEKPVLRNNYFIQVDDKLAWSESIGSEDSEGIGWFTAEKNKAIAHHFFRSERQSLRRLPLTGAVVFTIRTYFLPVTEICKEPGVPGRLASAVRSWGDDVSRYKGKEMYGDVLLEYLDAEHEGQVRAGLVGEREEEMGGRYPF</sequence>
<feature type="compositionally biased region" description="Basic and acidic residues" evidence="1">
    <location>
        <begin position="79"/>
        <end position="89"/>
    </location>
</feature>
<feature type="compositionally biased region" description="Low complexity" evidence="1">
    <location>
        <begin position="67"/>
        <end position="78"/>
    </location>
</feature>
<dbReference type="OrthoDB" id="497541at2759"/>
<evidence type="ECO:0000313" key="3">
    <source>
        <dbReference type="Proteomes" id="UP000663193"/>
    </source>
</evidence>
<proteinExistence type="predicted"/>
<dbReference type="Proteomes" id="UP000663193">
    <property type="component" value="Chromosome 5"/>
</dbReference>
<dbReference type="EMBL" id="CP069027">
    <property type="protein sequence ID" value="QRC95737.1"/>
    <property type="molecule type" value="Genomic_DNA"/>
</dbReference>
<accession>A0A7U2EZQ9</accession>
<dbReference type="InterPro" id="IPR021848">
    <property type="entry name" value="HODM_asu-like"/>
</dbReference>
<evidence type="ECO:0000256" key="1">
    <source>
        <dbReference type="SAM" id="MobiDB-lite"/>
    </source>
</evidence>
<feature type="region of interest" description="Disordered" evidence="1">
    <location>
        <begin position="67"/>
        <end position="98"/>
    </location>
</feature>
<evidence type="ECO:0000313" key="2">
    <source>
        <dbReference type="EMBL" id="QRC95737.1"/>
    </source>
</evidence>
<gene>
    <name evidence="2" type="ORF">JI435_158870</name>
</gene>
<dbReference type="Pfam" id="PF11927">
    <property type="entry name" value="HODM_asu-like"/>
    <property type="match status" value="1"/>
</dbReference>
<name>A0A7U2EZQ9_PHANO</name>
<keyword evidence="3" id="KW-1185">Reference proteome</keyword>
<organism evidence="2 3">
    <name type="scientific">Phaeosphaeria nodorum (strain SN15 / ATCC MYA-4574 / FGSC 10173)</name>
    <name type="common">Glume blotch fungus</name>
    <name type="synonym">Parastagonospora nodorum</name>
    <dbReference type="NCBI Taxonomy" id="321614"/>
    <lineage>
        <taxon>Eukaryota</taxon>
        <taxon>Fungi</taxon>
        <taxon>Dikarya</taxon>
        <taxon>Ascomycota</taxon>
        <taxon>Pezizomycotina</taxon>
        <taxon>Dothideomycetes</taxon>
        <taxon>Pleosporomycetidae</taxon>
        <taxon>Pleosporales</taxon>
        <taxon>Pleosporineae</taxon>
        <taxon>Phaeosphaeriaceae</taxon>
        <taxon>Parastagonospora</taxon>
    </lineage>
</organism>
<dbReference type="VEuPathDB" id="FungiDB:JI435_158870"/>
<reference evidence="3" key="1">
    <citation type="journal article" date="2021" name="BMC Genomics">
        <title>Chromosome-level genome assembly and manually-curated proteome of model necrotroph Parastagonospora nodorum Sn15 reveals a genome-wide trove of candidate effector homologs, and redundancy of virulence-related functions within an accessory chromosome.</title>
        <authorList>
            <person name="Bertazzoni S."/>
            <person name="Jones D.A.B."/>
            <person name="Phan H.T."/>
            <person name="Tan K.-C."/>
            <person name="Hane J.K."/>
        </authorList>
    </citation>
    <scope>NUCLEOTIDE SEQUENCE [LARGE SCALE GENOMIC DNA]</scope>
    <source>
        <strain evidence="3">SN15 / ATCC MYA-4574 / FGSC 10173)</strain>
    </source>
</reference>
<protein>
    <recommendedName>
        <fullName evidence="4">Alpha-1,2-mannosyltransferase</fullName>
    </recommendedName>
</protein>
<evidence type="ECO:0008006" key="4">
    <source>
        <dbReference type="Google" id="ProtNLM"/>
    </source>
</evidence>